<comment type="caution">
    <text evidence="2">The sequence shown here is derived from an EMBL/GenBank/DDBJ whole genome shotgun (WGS) entry which is preliminary data.</text>
</comment>
<evidence type="ECO:0000256" key="1">
    <source>
        <dbReference type="SAM" id="MobiDB-lite"/>
    </source>
</evidence>
<dbReference type="Proteomes" id="UP001321760">
    <property type="component" value="Unassembled WGS sequence"/>
</dbReference>
<gene>
    <name evidence="2" type="ORF">QBC34DRAFT_34051</name>
</gene>
<reference evidence="2" key="2">
    <citation type="submission" date="2023-05" db="EMBL/GenBank/DDBJ databases">
        <authorList>
            <consortium name="Lawrence Berkeley National Laboratory"/>
            <person name="Steindorff A."/>
            <person name="Hensen N."/>
            <person name="Bonometti L."/>
            <person name="Westerberg I."/>
            <person name="Brannstrom I.O."/>
            <person name="Guillou S."/>
            <person name="Cros-Aarteil S."/>
            <person name="Calhoun S."/>
            <person name="Haridas S."/>
            <person name="Kuo A."/>
            <person name="Mondo S."/>
            <person name="Pangilinan J."/>
            <person name="Riley R."/>
            <person name="Labutti K."/>
            <person name="Andreopoulos B."/>
            <person name="Lipzen A."/>
            <person name="Chen C."/>
            <person name="Yanf M."/>
            <person name="Daum C."/>
            <person name="Ng V."/>
            <person name="Clum A."/>
            <person name="Ohm R."/>
            <person name="Martin F."/>
            <person name="Silar P."/>
            <person name="Natvig D."/>
            <person name="Lalanne C."/>
            <person name="Gautier V."/>
            <person name="Ament-Velasquez S.L."/>
            <person name="Kruys A."/>
            <person name="Hutchinson M.I."/>
            <person name="Powell A.J."/>
            <person name="Barry K."/>
            <person name="Miller A.N."/>
            <person name="Grigoriev I.V."/>
            <person name="Debuchy R."/>
            <person name="Gladieux P."/>
            <person name="Thoren M.H."/>
            <person name="Johannesson H."/>
        </authorList>
    </citation>
    <scope>NUCLEOTIDE SEQUENCE</scope>
    <source>
        <strain evidence="2">PSN243</strain>
    </source>
</reference>
<evidence type="ECO:0000313" key="3">
    <source>
        <dbReference type="Proteomes" id="UP001321760"/>
    </source>
</evidence>
<dbReference type="EMBL" id="MU865924">
    <property type="protein sequence ID" value="KAK4452377.1"/>
    <property type="molecule type" value="Genomic_DNA"/>
</dbReference>
<feature type="region of interest" description="Disordered" evidence="1">
    <location>
        <begin position="130"/>
        <end position="149"/>
    </location>
</feature>
<accession>A0AAV9GYC4</accession>
<keyword evidence="3" id="KW-1185">Reference proteome</keyword>
<feature type="compositionally biased region" description="Polar residues" evidence="1">
    <location>
        <begin position="130"/>
        <end position="145"/>
    </location>
</feature>
<protein>
    <submittedName>
        <fullName evidence="2">Uncharacterized protein</fullName>
    </submittedName>
</protein>
<evidence type="ECO:0000313" key="2">
    <source>
        <dbReference type="EMBL" id="KAK4452377.1"/>
    </source>
</evidence>
<reference evidence="2" key="1">
    <citation type="journal article" date="2023" name="Mol. Phylogenet. Evol.">
        <title>Genome-scale phylogeny and comparative genomics of the fungal order Sordariales.</title>
        <authorList>
            <person name="Hensen N."/>
            <person name="Bonometti L."/>
            <person name="Westerberg I."/>
            <person name="Brannstrom I.O."/>
            <person name="Guillou S."/>
            <person name="Cros-Aarteil S."/>
            <person name="Calhoun S."/>
            <person name="Haridas S."/>
            <person name="Kuo A."/>
            <person name="Mondo S."/>
            <person name="Pangilinan J."/>
            <person name="Riley R."/>
            <person name="LaButti K."/>
            <person name="Andreopoulos B."/>
            <person name="Lipzen A."/>
            <person name="Chen C."/>
            <person name="Yan M."/>
            <person name="Daum C."/>
            <person name="Ng V."/>
            <person name="Clum A."/>
            <person name="Steindorff A."/>
            <person name="Ohm R.A."/>
            <person name="Martin F."/>
            <person name="Silar P."/>
            <person name="Natvig D.O."/>
            <person name="Lalanne C."/>
            <person name="Gautier V."/>
            <person name="Ament-Velasquez S.L."/>
            <person name="Kruys A."/>
            <person name="Hutchinson M.I."/>
            <person name="Powell A.J."/>
            <person name="Barry K."/>
            <person name="Miller A.N."/>
            <person name="Grigoriev I.V."/>
            <person name="Debuchy R."/>
            <person name="Gladieux P."/>
            <person name="Hiltunen Thoren M."/>
            <person name="Johannesson H."/>
        </authorList>
    </citation>
    <scope>NUCLEOTIDE SEQUENCE</scope>
    <source>
        <strain evidence="2">PSN243</strain>
    </source>
</reference>
<dbReference type="AlphaFoldDB" id="A0AAV9GYC4"/>
<sequence>MTQNGEEKLLRLAALLVVPCRGRRVLGSGHSRPRLQPQSFERKRESIESRAHLITALPTDALPCFWPSQIAHGRWHRNSRIEAAFALYPPPCHPVFLVAKLSVCDRRQRWLHRPLFCFLPSHPLFRSASPFPSSLQPHSTQTSPLGTGDLIRPPPSILSTSSCVVRPSSTIPNPSRNPSKVTSLHRSSSLFVPARFSSLPPRRTHPSTHNFASVGFVSHHGLHQHSN</sequence>
<organism evidence="2 3">
    <name type="scientific">Podospora aff. communis PSN243</name>
    <dbReference type="NCBI Taxonomy" id="3040156"/>
    <lineage>
        <taxon>Eukaryota</taxon>
        <taxon>Fungi</taxon>
        <taxon>Dikarya</taxon>
        <taxon>Ascomycota</taxon>
        <taxon>Pezizomycotina</taxon>
        <taxon>Sordariomycetes</taxon>
        <taxon>Sordariomycetidae</taxon>
        <taxon>Sordariales</taxon>
        <taxon>Podosporaceae</taxon>
        <taxon>Podospora</taxon>
    </lineage>
</organism>
<proteinExistence type="predicted"/>
<name>A0AAV9GYC4_9PEZI</name>